<feature type="region of interest" description="Disordered" evidence="1">
    <location>
        <begin position="67"/>
        <end position="112"/>
    </location>
</feature>
<gene>
    <name evidence="2" type="ORF">SK128_004375</name>
</gene>
<feature type="compositionally biased region" description="Low complexity" evidence="1">
    <location>
        <begin position="85"/>
        <end position="112"/>
    </location>
</feature>
<sequence>MILILNCSKIKRIIVHSIASGNLTGCLLAPQEMDYLRKEIVSSLRSELREMLRDALARALNPTTTLASHYYSPTPTPNPSPQYPTTPISQSPQMPAQQFSSSSSPQARKSSASSLCTQNVAYQASSGPYFQTSPTSEISIPSYLRVSGSHYDQLDPRSSPSSQSSPKASPINQASQRSTPSPQLYQRPGSSCGISPRALGSNQMSPSNASQVLLRPP</sequence>
<evidence type="ECO:0000313" key="2">
    <source>
        <dbReference type="EMBL" id="KAK7028243.1"/>
    </source>
</evidence>
<dbReference type="Proteomes" id="UP001381693">
    <property type="component" value="Unassembled WGS sequence"/>
</dbReference>
<feature type="compositionally biased region" description="Polar residues" evidence="1">
    <location>
        <begin position="171"/>
        <end position="193"/>
    </location>
</feature>
<proteinExistence type="predicted"/>
<feature type="compositionally biased region" description="Pro residues" evidence="1">
    <location>
        <begin position="74"/>
        <end position="84"/>
    </location>
</feature>
<keyword evidence="3" id="KW-1185">Reference proteome</keyword>
<dbReference type="AlphaFoldDB" id="A0AAN8WL49"/>
<feature type="non-terminal residue" evidence="2">
    <location>
        <position position="217"/>
    </location>
</feature>
<feature type="compositionally biased region" description="Low complexity" evidence="1">
    <location>
        <begin position="156"/>
        <end position="170"/>
    </location>
</feature>
<evidence type="ECO:0000313" key="3">
    <source>
        <dbReference type="Proteomes" id="UP001381693"/>
    </source>
</evidence>
<dbReference type="EMBL" id="JAXCGZ010022651">
    <property type="protein sequence ID" value="KAK7028243.1"/>
    <property type="molecule type" value="Genomic_DNA"/>
</dbReference>
<accession>A0AAN8WL49</accession>
<comment type="caution">
    <text evidence="2">The sequence shown here is derived from an EMBL/GenBank/DDBJ whole genome shotgun (WGS) entry which is preliminary data.</text>
</comment>
<protein>
    <submittedName>
        <fullName evidence="2">Uncharacterized protein</fullName>
    </submittedName>
</protein>
<evidence type="ECO:0000256" key="1">
    <source>
        <dbReference type="SAM" id="MobiDB-lite"/>
    </source>
</evidence>
<name>A0AAN8WL49_HALRR</name>
<reference evidence="2 3" key="1">
    <citation type="submission" date="2023-11" db="EMBL/GenBank/DDBJ databases">
        <title>Halocaridina rubra genome assembly.</title>
        <authorList>
            <person name="Smith C."/>
        </authorList>
    </citation>
    <scope>NUCLEOTIDE SEQUENCE [LARGE SCALE GENOMIC DNA]</scope>
    <source>
        <strain evidence="2">EP-1</strain>
        <tissue evidence="2">Whole</tissue>
    </source>
</reference>
<feature type="compositionally biased region" description="Polar residues" evidence="1">
    <location>
        <begin position="200"/>
        <end position="211"/>
    </location>
</feature>
<feature type="region of interest" description="Disordered" evidence="1">
    <location>
        <begin position="149"/>
        <end position="217"/>
    </location>
</feature>
<organism evidence="2 3">
    <name type="scientific">Halocaridina rubra</name>
    <name type="common">Hawaiian red shrimp</name>
    <dbReference type="NCBI Taxonomy" id="373956"/>
    <lineage>
        <taxon>Eukaryota</taxon>
        <taxon>Metazoa</taxon>
        <taxon>Ecdysozoa</taxon>
        <taxon>Arthropoda</taxon>
        <taxon>Crustacea</taxon>
        <taxon>Multicrustacea</taxon>
        <taxon>Malacostraca</taxon>
        <taxon>Eumalacostraca</taxon>
        <taxon>Eucarida</taxon>
        <taxon>Decapoda</taxon>
        <taxon>Pleocyemata</taxon>
        <taxon>Caridea</taxon>
        <taxon>Atyoidea</taxon>
        <taxon>Atyidae</taxon>
        <taxon>Halocaridina</taxon>
    </lineage>
</organism>